<dbReference type="EMBL" id="CP065725">
    <property type="protein sequence ID" value="QPT40052.1"/>
    <property type="molecule type" value="Genomic_DNA"/>
</dbReference>
<protein>
    <recommendedName>
        <fullName evidence="7">Lipoprotein</fullName>
    </recommendedName>
</protein>
<dbReference type="PROSITE" id="PS51257">
    <property type="entry name" value="PROKAR_LIPOPROTEIN"/>
    <property type="match status" value="1"/>
</dbReference>
<proteinExistence type="predicted"/>
<dbReference type="Proteomes" id="UP000594903">
    <property type="component" value="Chromosome"/>
</dbReference>
<feature type="signal peptide" evidence="2">
    <location>
        <begin position="1"/>
        <end position="20"/>
    </location>
</feature>
<name>A0A378XB52_9BURK</name>
<dbReference type="RefSeq" id="WP_018574535.1">
    <property type="nucleotide sequence ID" value="NZ_CP065725.1"/>
</dbReference>
<feature type="region of interest" description="Disordered" evidence="1">
    <location>
        <begin position="23"/>
        <end position="45"/>
    </location>
</feature>
<evidence type="ECO:0000313" key="5">
    <source>
        <dbReference type="Proteomes" id="UP000254603"/>
    </source>
</evidence>
<dbReference type="InterPro" id="IPR020493">
    <property type="entry name" value="Uncharacterised_HI0310"/>
</dbReference>
<evidence type="ECO:0000313" key="6">
    <source>
        <dbReference type="Proteomes" id="UP000594903"/>
    </source>
</evidence>
<dbReference type="Proteomes" id="UP000254603">
    <property type="component" value="Unassembled WGS sequence"/>
</dbReference>
<organism evidence="4 5">
    <name type="scientific">Oligella ureolytica</name>
    <dbReference type="NCBI Taxonomy" id="90244"/>
    <lineage>
        <taxon>Bacteria</taxon>
        <taxon>Pseudomonadati</taxon>
        <taxon>Pseudomonadota</taxon>
        <taxon>Betaproteobacteria</taxon>
        <taxon>Burkholderiales</taxon>
        <taxon>Alcaligenaceae</taxon>
        <taxon>Oligella</taxon>
    </lineage>
</organism>
<keyword evidence="2" id="KW-0732">Signal</keyword>
<gene>
    <name evidence="3" type="ORF">I6G29_13285</name>
    <name evidence="4" type="ORF">NCTC11997_00015</name>
</gene>
<dbReference type="Pfam" id="PF17274">
    <property type="entry name" value="DUF5339"/>
    <property type="match status" value="1"/>
</dbReference>
<evidence type="ECO:0000313" key="3">
    <source>
        <dbReference type="EMBL" id="QPT40052.1"/>
    </source>
</evidence>
<evidence type="ECO:0000313" key="4">
    <source>
        <dbReference type="EMBL" id="SUA50063.1"/>
    </source>
</evidence>
<dbReference type="AlphaFoldDB" id="A0A378XB52"/>
<feature type="compositionally biased region" description="Polar residues" evidence="1">
    <location>
        <begin position="26"/>
        <end position="36"/>
    </location>
</feature>
<evidence type="ECO:0000256" key="1">
    <source>
        <dbReference type="SAM" id="MobiDB-lite"/>
    </source>
</evidence>
<accession>A0A378XB52</accession>
<dbReference type="EMBL" id="UGSB01000001">
    <property type="protein sequence ID" value="SUA50063.1"/>
    <property type="molecule type" value="Genomic_DNA"/>
</dbReference>
<dbReference type="OrthoDB" id="8690214at2"/>
<evidence type="ECO:0000256" key="2">
    <source>
        <dbReference type="SAM" id="SignalP"/>
    </source>
</evidence>
<reference evidence="3 6" key="2">
    <citation type="submission" date="2020-12" db="EMBL/GenBank/DDBJ databases">
        <title>FDA dAtabase for Regulatory Grade micrObial Sequences (FDA-ARGOS): Supporting development and validation of Infectious Disease Dx tests.</title>
        <authorList>
            <person name="Sproer C."/>
            <person name="Gronow S."/>
            <person name="Severitt S."/>
            <person name="Schroder I."/>
            <person name="Tallon L."/>
            <person name="Sadzewicz L."/>
            <person name="Zhao X."/>
            <person name="Boylan J."/>
            <person name="Ott S."/>
            <person name="Bowen H."/>
            <person name="Vavikolanu K."/>
            <person name="Mehta A."/>
            <person name="Aluvathingal J."/>
            <person name="Nadendla S."/>
            <person name="Lowell S."/>
            <person name="Myers T."/>
            <person name="Yan Y."/>
            <person name="Sichtig H."/>
        </authorList>
    </citation>
    <scope>NUCLEOTIDE SEQUENCE [LARGE SCALE GENOMIC DNA]</scope>
    <source>
        <strain evidence="3 6">FDAARGOS_872</strain>
    </source>
</reference>
<sequence length="114" mass="12230">MKLKLSIAILFASVALVACGDKESTTEPTVSSNQPEVTAPVEGNSNIPQACIDYFDTVERFIAQYPDVGASYQAAIDQTKSQIESAADADKATFESTCQKALETFESQTANMPQ</sequence>
<feature type="chain" id="PRO_5016647742" description="Lipoprotein" evidence="2">
    <location>
        <begin position="21"/>
        <end position="114"/>
    </location>
</feature>
<reference evidence="4 5" key="1">
    <citation type="submission" date="2018-06" db="EMBL/GenBank/DDBJ databases">
        <authorList>
            <consortium name="Pathogen Informatics"/>
            <person name="Doyle S."/>
        </authorList>
    </citation>
    <scope>NUCLEOTIDE SEQUENCE [LARGE SCALE GENOMIC DNA]</scope>
    <source>
        <strain evidence="4 5">NCTC11997</strain>
    </source>
</reference>
<evidence type="ECO:0008006" key="7">
    <source>
        <dbReference type="Google" id="ProtNLM"/>
    </source>
</evidence>
<keyword evidence="6" id="KW-1185">Reference proteome</keyword>